<dbReference type="InterPro" id="IPR013325">
    <property type="entry name" value="RNA_pol_sigma_r2"/>
</dbReference>
<organism evidence="7 8">
    <name type="scientific">Parapedobacter koreensis</name>
    <dbReference type="NCBI Taxonomy" id="332977"/>
    <lineage>
        <taxon>Bacteria</taxon>
        <taxon>Pseudomonadati</taxon>
        <taxon>Bacteroidota</taxon>
        <taxon>Sphingobacteriia</taxon>
        <taxon>Sphingobacteriales</taxon>
        <taxon>Sphingobacteriaceae</taxon>
        <taxon>Parapedobacter</taxon>
    </lineage>
</organism>
<evidence type="ECO:0000313" key="8">
    <source>
        <dbReference type="Proteomes" id="UP000198916"/>
    </source>
</evidence>
<dbReference type="STRING" id="332977.SAMN05421740_10135"/>
<dbReference type="InterPro" id="IPR036388">
    <property type="entry name" value="WH-like_DNA-bd_sf"/>
</dbReference>
<dbReference type="Gene3D" id="1.10.10.10">
    <property type="entry name" value="Winged helix-like DNA-binding domain superfamily/Winged helix DNA-binding domain"/>
    <property type="match status" value="1"/>
</dbReference>
<dbReference type="EMBL" id="FNZR01000001">
    <property type="protein sequence ID" value="SEK17803.1"/>
    <property type="molecule type" value="Genomic_DNA"/>
</dbReference>
<protein>
    <submittedName>
        <fullName evidence="7">RNA polymerase sigma factor, sigma-70 family</fullName>
    </submittedName>
</protein>
<sequence>MDQSDFRQMNRTIIERLRYDETATLNALYVQYYRTSVHYVLQHAGSEDDAKDIYQEAFLAVWRNVQLGRFVPADEQEFGAYLARVCKNKWIDELRRRRSRRMPVTDEQASASAVPDTTDEIDTYIDAVKRNYRHLGTRCRELLHRFYFRRQRLRKIADDFGWTEASAKNNKYRCLKQLRELVIKEGGN</sequence>
<reference evidence="8" key="1">
    <citation type="submission" date="2016-10" db="EMBL/GenBank/DDBJ databases">
        <authorList>
            <person name="Varghese N."/>
            <person name="Submissions S."/>
        </authorList>
    </citation>
    <scope>NUCLEOTIDE SEQUENCE [LARGE SCALE GENOMIC DNA]</scope>
    <source>
        <strain evidence="8">Jip14</strain>
    </source>
</reference>
<dbReference type="GO" id="GO:0016987">
    <property type="term" value="F:sigma factor activity"/>
    <property type="evidence" value="ECO:0007669"/>
    <property type="project" value="UniProtKB-KW"/>
</dbReference>
<dbReference type="InterPro" id="IPR039425">
    <property type="entry name" value="RNA_pol_sigma-70-like"/>
</dbReference>
<evidence type="ECO:0000313" key="7">
    <source>
        <dbReference type="EMBL" id="SEK17803.1"/>
    </source>
</evidence>
<dbReference type="SUPFAM" id="SSF88946">
    <property type="entry name" value="Sigma2 domain of RNA polymerase sigma factors"/>
    <property type="match status" value="1"/>
</dbReference>
<keyword evidence="8" id="KW-1185">Reference proteome</keyword>
<keyword evidence="5" id="KW-0804">Transcription</keyword>
<dbReference type="PANTHER" id="PTHR43133">
    <property type="entry name" value="RNA POLYMERASE ECF-TYPE SIGMA FACTO"/>
    <property type="match status" value="1"/>
</dbReference>
<proteinExistence type="inferred from homology"/>
<evidence type="ECO:0000259" key="6">
    <source>
        <dbReference type="Pfam" id="PF04542"/>
    </source>
</evidence>
<name>A0A1H7EV76_9SPHI</name>
<dbReference type="InterPro" id="IPR007627">
    <property type="entry name" value="RNA_pol_sigma70_r2"/>
</dbReference>
<dbReference type="Proteomes" id="UP000198916">
    <property type="component" value="Unassembled WGS sequence"/>
</dbReference>
<evidence type="ECO:0000256" key="2">
    <source>
        <dbReference type="ARBA" id="ARBA00023015"/>
    </source>
</evidence>
<evidence type="ECO:0000256" key="1">
    <source>
        <dbReference type="ARBA" id="ARBA00010641"/>
    </source>
</evidence>
<dbReference type="Gene3D" id="1.10.1740.10">
    <property type="match status" value="1"/>
</dbReference>
<evidence type="ECO:0000256" key="3">
    <source>
        <dbReference type="ARBA" id="ARBA00023082"/>
    </source>
</evidence>
<keyword evidence="4" id="KW-0238">DNA-binding</keyword>
<evidence type="ECO:0000256" key="5">
    <source>
        <dbReference type="ARBA" id="ARBA00023163"/>
    </source>
</evidence>
<dbReference type="NCBIfam" id="TIGR02937">
    <property type="entry name" value="sigma70-ECF"/>
    <property type="match status" value="1"/>
</dbReference>
<dbReference type="PANTHER" id="PTHR43133:SF8">
    <property type="entry name" value="RNA POLYMERASE SIGMA FACTOR HI_1459-RELATED"/>
    <property type="match status" value="1"/>
</dbReference>
<dbReference type="GO" id="GO:0006352">
    <property type="term" value="P:DNA-templated transcription initiation"/>
    <property type="evidence" value="ECO:0007669"/>
    <property type="project" value="InterPro"/>
</dbReference>
<keyword evidence="3" id="KW-0731">Sigma factor</keyword>
<dbReference type="AlphaFoldDB" id="A0A1H7EV76"/>
<gene>
    <name evidence="7" type="ORF">SAMN05421740_10135</name>
</gene>
<dbReference type="GO" id="GO:0003677">
    <property type="term" value="F:DNA binding"/>
    <property type="evidence" value="ECO:0007669"/>
    <property type="project" value="UniProtKB-KW"/>
</dbReference>
<feature type="domain" description="RNA polymerase sigma-70 region 2" evidence="6">
    <location>
        <begin position="28"/>
        <end position="99"/>
    </location>
</feature>
<comment type="similarity">
    <text evidence="1">Belongs to the sigma-70 factor family. ECF subfamily.</text>
</comment>
<dbReference type="InterPro" id="IPR013324">
    <property type="entry name" value="RNA_pol_sigma_r3/r4-like"/>
</dbReference>
<dbReference type="SUPFAM" id="SSF88659">
    <property type="entry name" value="Sigma3 and sigma4 domains of RNA polymerase sigma factors"/>
    <property type="match status" value="1"/>
</dbReference>
<keyword evidence="2" id="KW-0805">Transcription regulation</keyword>
<accession>A0A1H7EV76</accession>
<dbReference type="Pfam" id="PF04542">
    <property type="entry name" value="Sigma70_r2"/>
    <property type="match status" value="1"/>
</dbReference>
<dbReference type="OrthoDB" id="1099849at2"/>
<dbReference type="InterPro" id="IPR014284">
    <property type="entry name" value="RNA_pol_sigma-70_dom"/>
</dbReference>
<evidence type="ECO:0000256" key="4">
    <source>
        <dbReference type="ARBA" id="ARBA00023125"/>
    </source>
</evidence>